<evidence type="ECO:0000313" key="1">
    <source>
        <dbReference type="EMBL" id="GFD11281.1"/>
    </source>
</evidence>
<comment type="caution">
    <text evidence="1">The sequence shown here is derived from an EMBL/GenBank/DDBJ whole genome shotgun (WGS) entry which is preliminary data.</text>
</comment>
<sequence length="103" mass="11409">FFLKPDVAQLQVPIFARPRDILNPFAMEKEIPLKESFEAHSMRLAKKKGVKGKAILCAVGAAHLPRSDRVPVSVAIVSPRDSDLLEKLKEARNASCQVDSSER</sequence>
<reference evidence="1" key="1">
    <citation type="journal article" date="2019" name="Sci. Rep.">
        <title>Draft genome of Tanacetum cinerariifolium, the natural source of mosquito coil.</title>
        <authorList>
            <person name="Yamashiro T."/>
            <person name="Shiraishi A."/>
            <person name="Satake H."/>
            <person name="Nakayama K."/>
        </authorList>
    </citation>
    <scope>NUCLEOTIDE SEQUENCE</scope>
</reference>
<dbReference type="AlphaFoldDB" id="A0A699TPA8"/>
<gene>
    <name evidence="1" type="ORF">Tci_883250</name>
</gene>
<proteinExistence type="predicted"/>
<protein>
    <submittedName>
        <fullName evidence="1">Uncharacterized protein</fullName>
    </submittedName>
</protein>
<organism evidence="1">
    <name type="scientific">Tanacetum cinerariifolium</name>
    <name type="common">Dalmatian daisy</name>
    <name type="synonym">Chrysanthemum cinerariifolium</name>
    <dbReference type="NCBI Taxonomy" id="118510"/>
    <lineage>
        <taxon>Eukaryota</taxon>
        <taxon>Viridiplantae</taxon>
        <taxon>Streptophyta</taxon>
        <taxon>Embryophyta</taxon>
        <taxon>Tracheophyta</taxon>
        <taxon>Spermatophyta</taxon>
        <taxon>Magnoliopsida</taxon>
        <taxon>eudicotyledons</taxon>
        <taxon>Gunneridae</taxon>
        <taxon>Pentapetalae</taxon>
        <taxon>asterids</taxon>
        <taxon>campanulids</taxon>
        <taxon>Asterales</taxon>
        <taxon>Asteraceae</taxon>
        <taxon>Asteroideae</taxon>
        <taxon>Anthemideae</taxon>
        <taxon>Anthemidinae</taxon>
        <taxon>Tanacetum</taxon>
    </lineage>
</organism>
<feature type="non-terminal residue" evidence="1">
    <location>
        <position position="103"/>
    </location>
</feature>
<feature type="non-terminal residue" evidence="1">
    <location>
        <position position="1"/>
    </location>
</feature>
<name>A0A699TPA8_TANCI</name>
<accession>A0A699TPA8</accession>
<dbReference type="EMBL" id="BKCJ011258100">
    <property type="protein sequence ID" value="GFD11281.1"/>
    <property type="molecule type" value="Genomic_DNA"/>
</dbReference>